<evidence type="ECO:0000313" key="1">
    <source>
        <dbReference type="EMBL" id="QJN36152.1"/>
    </source>
</evidence>
<geneLocation type="plasmid" evidence="1">
    <name>unnamed</name>
</geneLocation>
<accession>A0A6M3Z1J1</accession>
<dbReference type="RefSeq" id="WP_071008427.1">
    <property type="nucleotide sequence ID" value="NZ_CABGVM010000070.1"/>
</dbReference>
<dbReference type="EMBL" id="CP052714">
    <property type="protein sequence ID" value="QJN36152.1"/>
    <property type="molecule type" value="Genomic_DNA"/>
</dbReference>
<dbReference type="AlphaFoldDB" id="A0A6M3Z1J1"/>
<gene>
    <name evidence="1" type="ORF">HJW78_27810</name>
</gene>
<name>A0A6M3Z1J1_KLEPN</name>
<reference evidence="1" key="1">
    <citation type="submission" date="2020-04" db="EMBL/GenBank/DDBJ databases">
        <title>Built-in CTX-M extended-spectrum beta-lactamase gene in Klebsiella pneumoniae ensuring stable propagation of the multidrug-resistant pathogen in clinical settings.</title>
        <authorList>
            <person name="Yoon E.-J."/>
            <person name="Gwon B."/>
            <person name="Liu C."/>
            <person name="Kim D."/>
            <person name="Won D."/>
            <person name="Park S.G."/>
            <person name="Choi J.R."/>
            <person name="Jeong S.H."/>
        </authorList>
    </citation>
    <scope>NUCLEOTIDE SEQUENCE</scope>
    <source>
        <strain evidence="1">B16KP0078</strain>
        <plasmid evidence="1">unnamed</plasmid>
    </source>
</reference>
<protein>
    <submittedName>
        <fullName evidence="1">Uncharacterized protein</fullName>
    </submittedName>
</protein>
<sequence>MLKKNEIILIKSCGNSKTKIFLRGVDEGLMIDASFEDIKFAINNNLHDLLGIQAETTKLKLTK</sequence>
<keyword evidence="1" id="KW-0614">Plasmid</keyword>
<organism evidence="1">
    <name type="scientific">Klebsiella pneumoniae</name>
    <dbReference type="NCBI Taxonomy" id="573"/>
    <lineage>
        <taxon>Bacteria</taxon>
        <taxon>Pseudomonadati</taxon>
        <taxon>Pseudomonadota</taxon>
        <taxon>Gammaproteobacteria</taxon>
        <taxon>Enterobacterales</taxon>
        <taxon>Enterobacteriaceae</taxon>
        <taxon>Klebsiella/Raoultella group</taxon>
        <taxon>Klebsiella</taxon>
        <taxon>Klebsiella pneumoniae complex</taxon>
    </lineage>
</organism>
<proteinExistence type="predicted"/>